<dbReference type="AlphaFoldDB" id="A0A813KWZ6"/>
<name>A0A813KWZ6_POLGL</name>
<dbReference type="SUPFAM" id="SSF52047">
    <property type="entry name" value="RNI-like"/>
    <property type="match status" value="1"/>
</dbReference>
<feature type="compositionally biased region" description="Low complexity" evidence="1">
    <location>
        <begin position="12"/>
        <end position="22"/>
    </location>
</feature>
<dbReference type="EMBL" id="CAJNNW010032311">
    <property type="protein sequence ID" value="CAE8712350.1"/>
    <property type="molecule type" value="Genomic_DNA"/>
</dbReference>
<evidence type="ECO:0000313" key="3">
    <source>
        <dbReference type="Proteomes" id="UP000626109"/>
    </source>
</evidence>
<feature type="non-terminal residue" evidence="2">
    <location>
        <position position="185"/>
    </location>
</feature>
<evidence type="ECO:0000256" key="1">
    <source>
        <dbReference type="SAM" id="MobiDB-lite"/>
    </source>
</evidence>
<gene>
    <name evidence="2" type="ORF">PGLA2088_LOCUS36996</name>
</gene>
<dbReference type="Proteomes" id="UP000626109">
    <property type="component" value="Unassembled WGS sequence"/>
</dbReference>
<reference evidence="2" key="1">
    <citation type="submission" date="2021-02" db="EMBL/GenBank/DDBJ databases">
        <authorList>
            <person name="Dougan E. K."/>
            <person name="Rhodes N."/>
            <person name="Thang M."/>
            <person name="Chan C."/>
        </authorList>
    </citation>
    <scope>NUCLEOTIDE SEQUENCE</scope>
</reference>
<organism evidence="2 3">
    <name type="scientific">Polarella glacialis</name>
    <name type="common">Dinoflagellate</name>
    <dbReference type="NCBI Taxonomy" id="89957"/>
    <lineage>
        <taxon>Eukaryota</taxon>
        <taxon>Sar</taxon>
        <taxon>Alveolata</taxon>
        <taxon>Dinophyceae</taxon>
        <taxon>Suessiales</taxon>
        <taxon>Suessiaceae</taxon>
        <taxon>Polarella</taxon>
    </lineage>
</organism>
<sequence>MLVAVSPMSSKAARTATARRAASVQESPERKKRRREPFSSSTLCLVPVAAEAKKATRPAAATTTTATAATTTTLATATTTATTTATSTPASTVSLVPLAADAERALLFDVFRLRDGVLDLGSAALGADGAKAVAAQLAELLGRGLLRLHLGGNCLGDKGLAELLDALSLASGLGGGCGLRRLNLR</sequence>
<feature type="region of interest" description="Disordered" evidence="1">
    <location>
        <begin position="1"/>
        <end position="39"/>
    </location>
</feature>
<accession>A0A813KWZ6</accession>
<comment type="caution">
    <text evidence="2">The sequence shown here is derived from an EMBL/GenBank/DDBJ whole genome shotgun (WGS) entry which is preliminary data.</text>
</comment>
<protein>
    <submittedName>
        <fullName evidence="2">Uncharacterized protein</fullName>
    </submittedName>
</protein>
<proteinExistence type="predicted"/>
<dbReference type="Gene3D" id="3.80.10.10">
    <property type="entry name" value="Ribonuclease Inhibitor"/>
    <property type="match status" value="1"/>
</dbReference>
<dbReference type="InterPro" id="IPR032675">
    <property type="entry name" value="LRR_dom_sf"/>
</dbReference>
<evidence type="ECO:0000313" key="2">
    <source>
        <dbReference type="EMBL" id="CAE8712350.1"/>
    </source>
</evidence>